<dbReference type="AlphaFoldDB" id="A0A512BXM0"/>
<evidence type="ECO:0000313" key="3">
    <source>
        <dbReference type="EMBL" id="GEO16700.1"/>
    </source>
</evidence>
<protein>
    <recommendedName>
        <fullName evidence="5">Enoyl-CoA hydratase</fullName>
    </recommendedName>
</protein>
<dbReference type="GO" id="GO:0003824">
    <property type="term" value="F:catalytic activity"/>
    <property type="evidence" value="ECO:0007669"/>
    <property type="project" value="InterPro"/>
</dbReference>
<sequence>MPINVDLPHAGIVRVTLSNVDRRNALTLDMFKDLADLWPRLGCDRSIRVIVVTGAGDHAFCSGADLSANLTVEPEIDELIDGAFLKTLFLPTPVIAAINGVCVAGGLELALGADIRMASSSARLGLPEVRWGIMPSGGAAMKLADQIGQAHAMDLLFSGRLISAADAERIGLVSSVLPSDRFHDAVMDYAQLIARNSPVAIRAAKQAAMLHRMSAYQKREPAEREIVAQVRASGHPQIGITAFLARAEPVFPDP</sequence>
<keyword evidence="4" id="KW-1185">Reference proteome</keyword>
<dbReference type="PANTHER" id="PTHR11941">
    <property type="entry name" value="ENOYL-COA HYDRATASE-RELATED"/>
    <property type="match status" value="1"/>
</dbReference>
<evidence type="ECO:0000256" key="1">
    <source>
        <dbReference type="ARBA" id="ARBA00005254"/>
    </source>
</evidence>
<name>A0A512BXM0_9HYPH</name>
<dbReference type="Pfam" id="PF00378">
    <property type="entry name" value="ECH_1"/>
    <property type="match status" value="1"/>
</dbReference>
<organism evidence="3 4">
    <name type="scientific">Microvirga aerophila</name>
    <dbReference type="NCBI Taxonomy" id="670291"/>
    <lineage>
        <taxon>Bacteria</taxon>
        <taxon>Pseudomonadati</taxon>
        <taxon>Pseudomonadota</taxon>
        <taxon>Alphaproteobacteria</taxon>
        <taxon>Hyphomicrobiales</taxon>
        <taxon>Methylobacteriaceae</taxon>
        <taxon>Microvirga</taxon>
    </lineage>
</organism>
<dbReference type="CDD" id="cd06558">
    <property type="entry name" value="crotonase-like"/>
    <property type="match status" value="1"/>
</dbReference>
<dbReference type="EMBL" id="BJYU01000072">
    <property type="protein sequence ID" value="GEO16700.1"/>
    <property type="molecule type" value="Genomic_DNA"/>
</dbReference>
<comment type="caution">
    <text evidence="3">The sequence shown here is derived from an EMBL/GenBank/DDBJ whole genome shotgun (WGS) entry which is preliminary data.</text>
</comment>
<evidence type="ECO:0000256" key="2">
    <source>
        <dbReference type="RuleBase" id="RU003707"/>
    </source>
</evidence>
<dbReference type="Gene3D" id="3.90.226.10">
    <property type="entry name" value="2-enoyl-CoA Hydratase, Chain A, domain 1"/>
    <property type="match status" value="1"/>
</dbReference>
<dbReference type="GO" id="GO:0006635">
    <property type="term" value="P:fatty acid beta-oxidation"/>
    <property type="evidence" value="ECO:0007669"/>
    <property type="project" value="TreeGrafter"/>
</dbReference>
<gene>
    <name evidence="3" type="ORF">MAE02_43960</name>
</gene>
<comment type="similarity">
    <text evidence="1 2">Belongs to the enoyl-CoA hydratase/isomerase family.</text>
</comment>
<reference evidence="3 4" key="1">
    <citation type="submission" date="2019-07" db="EMBL/GenBank/DDBJ databases">
        <title>Whole genome shotgun sequence of Microvirga aerophila NBRC 106136.</title>
        <authorList>
            <person name="Hosoyama A."/>
            <person name="Uohara A."/>
            <person name="Ohji S."/>
            <person name="Ichikawa N."/>
        </authorList>
    </citation>
    <scope>NUCLEOTIDE SEQUENCE [LARGE SCALE GENOMIC DNA]</scope>
    <source>
        <strain evidence="3 4">NBRC 106136</strain>
    </source>
</reference>
<dbReference type="RefSeq" id="WP_147022055.1">
    <property type="nucleotide sequence ID" value="NZ_BJYU01000072.1"/>
</dbReference>
<dbReference type="InterPro" id="IPR018376">
    <property type="entry name" value="Enoyl-CoA_hyd/isom_CS"/>
</dbReference>
<dbReference type="Proteomes" id="UP000321085">
    <property type="component" value="Unassembled WGS sequence"/>
</dbReference>
<dbReference type="InterPro" id="IPR001753">
    <property type="entry name" value="Enoyl-CoA_hydra/iso"/>
</dbReference>
<evidence type="ECO:0008006" key="5">
    <source>
        <dbReference type="Google" id="ProtNLM"/>
    </source>
</evidence>
<evidence type="ECO:0000313" key="4">
    <source>
        <dbReference type="Proteomes" id="UP000321085"/>
    </source>
</evidence>
<proteinExistence type="inferred from homology"/>
<dbReference type="InterPro" id="IPR029045">
    <property type="entry name" value="ClpP/crotonase-like_dom_sf"/>
</dbReference>
<dbReference type="PROSITE" id="PS00166">
    <property type="entry name" value="ENOYL_COA_HYDRATASE"/>
    <property type="match status" value="1"/>
</dbReference>
<dbReference type="PANTHER" id="PTHR11941:SF54">
    <property type="entry name" value="ENOYL-COA HYDRATASE, MITOCHONDRIAL"/>
    <property type="match status" value="1"/>
</dbReference>
<accession>A0A512BXM0</accession>
<dbReference type="SUPFAM" id="SSF52096">
    <property type="entry name" value="ClpP/crotonase"/>
    <property type="match status" value="1"/>
</dbReference>